<name>A0A9D1LD58_9FIRM</name>
<protein>
    <recommendedName>
        <fullName evidence="2">histidine kinase</fullName>
        <ecNumber evidence="2">2.7.13.3</ecNumber>
    </recommendedName>
</protein>
<dbReference type="GO" id="GO:0004673">
    <property type="term" value="F:protein histidine kinase activity"/>
    <property type="evidence" value="ECO:0007669"/>
    <property type="project" value="UniProtKB-EC"/>
</dbReference>
<dbReference type="GO" id="GO:0000160">
    <property type="term" value="P:phosphorelay signal transduction system"/>
    <property type="evidence" value="ECO:0007669"/>
    <property type="project" value="UniProtKB-KW"/>
</dbReference>
<evidence type="ECO:0000259" key="8">
    <source>
        <dbReference type="PROSITE" id="PS50109"/>
    </source>
</evidence>
<dbReference type="SMART" id="SM00387">
    <property type="entry name" value="HATPase_c"/>
    <property type="match status" value="1"/>
</dbReference>
<reference evidence="9" key="2">
    <citation type="journal article" date="2021" name="PeerJ">
        <title>Extensive microbial diversity within the chicken gut microbiome revealed by metagenomics and culture.</title>
        <authorList>
            <person name="Gilroy R."/>
            <person name="Ravi A."/>
            <person name="Getino M."/>
            <person name="Pursley I."/>
            <person name="Horton D.L."/>
            <person name="Alikhan N.F."/>
            <person name="Baker D."/>
            <person name="Gharbi K."/>
            <person name="Hall N."/>
            <person name="Watson M."/>
            <person name="Adriaenssens E.M."/>
            <person name="Foster-Nyarko E."/>
            <person name="Jarju S."/>
            <person name="Secka A."/>
            <person name="Antonio M."/>
            <person name="Oren A."/>
            <person name="Chaudhuri R.R."/>
            <person name="La Ragione R."/>
            <person name="Hildebrand F."/>
            <person name="Pallen M.J."/>
        </authorList>
    </citation>
    <scope>NUCLEOTIDE SEQUENCE</scope>
    <source>
        <strain evidence="9">ChiHcec3-11533</strain>
    </source>
</reference>
<evidence type="ECO:0000313" key="9">
    <source>
        <dbReference type="EMBL" id="HIU34377.1"/>
    </source>
</evidence>
<evidence type="ECO:0000256" key="7">
    <source>
        <dbReference type="ARBA" id="ARBA00023012"/>
    </source>
</evidence>
<evidence type="ECO:0000256" key="6">
    <source>
        <dbReference type="ARBA" id="ARBA00022840"/>
    </source>
</evidence>
<dbReference type="EMBL" id="DVMU01000167">
    <property type="protein sequence ID" value="HIU34377.1"/>
    <property type="molecule type" value="Genomic_DNA"/>
</dbReference>
<evidence type="ECO:0000256" key="3">
    <source>
        <dbReference type="ARBA" id="ARBA00022679"/>
    </source>
</evidence>
<gene>
    <name evidence="9" type="ORF">IAB02_07420</name>
</gene>
<keyword evidence="6" id="KW-0067">ATP-binding</keyword>
<dbReference type="InterPro" id="IPR003594">
    <property type="entry name" value="HATPase_dom"/>
</dbReference>
<dbReference type="PANTHER" id="PTHR43065">
    <property type="entry name" value="SENSOR HISTIDINE KINASE"/>
    <property type="match status" value="1"/>
</dbReference>
<keyword evidence="7" id="KW-0902">Two-component regulatory system</keyword>
<accession>A0A9D1LD58</accession>
<reference evidence="9" key="1">
    <citation type="submission" date="2020-10" db="EMBL/GenBank/DDBJ databases">
        <authorList>
            <person name="Gilroy R."/>
        </authorList>
    </citation>
    <scope>NUCLEOTIDE SEQUENCE</scope>
    <source>
        <strain evidence="9">ChiHcec3-11533</strain>
    </source>
</reference>
<comment type="caution">
    <text evidence="9">The sequence shown here is derived from an EMBL/GenBank/DDBJ whole genome shotgun (WGS) entry which is preliminary data.</text>
</comment>
<keyword evidence="3" id="KW-0808">Transferase</keyword>
<dbReference type="InterPro" id="IPR004358">
    <property type="entry name" value="Sig_transdc_His_kin-like_C"/>
</dbReference>
<dbReference type="SUPFAM" id="SSF55874">
    <property type="entry name" value="ATPase domain of HSP90 chaperone/DNA topoisomerase II/histidine kinase"/>
    <property type="match status" value="1"/>
</dbReference>
<dbReference type="GO" id="GO:0005524">
    <property type="term" value="F:ATP binding"/>
    <property type="evidence" value="ECO:0007669"/>
    <property type="project" value="UniProtKB-KW"/>
</dbReference>
<dbReference type="AlphaFoldDB" id="A0A9D1LD58"/>
<sequence length="108" mass="12138">MCRILGNLIDNAMDAILSGKSPQKILTVEIGERLQDFTFRVENTGPEIPEDLRERIFERGFTTKSSGRGLGLSIVREILRENGGDIRLFSDEKGTRFEGRIPKNTEAV</sequence>
<dbReference type="PANTHER" id="PTHR43065:SF46">
    <property type="entry name" value="C4-DICARBOXYLATE TRANSPORT SENSOR PROTEIN DCTB"/>
    <property type="match status" value="1"/>
</dbReference>
<dbReference type="Pfam" id="PF02518">
    <property type="entry name" value="HATPase_c"/>
    <property type="match status" value="1"/>
</dbReference>
<dbReference type="Proteomes" id="UP000824072">
    <property type="component" value="Unassembled WGS sequence"/>
</dbReference>
<comment type="catalytic activity">
    <reaction evidence="1">
        <text>ATP + protein L-histidine = ADP + protein N-phospho-L-histidine.</text>
        <dbReference type="EC" id="2.7.13.3"/>
    </reaction>
</comment>
<dbReference type="PRINTS" id="PR00344">
    <property type="entry name" value="BCTRLSENSOR"/>
</dbReference>
<evidence type="ECO:0000313" key="10">
    <source>
        <dbReference type="Proteomes" id="UP000824072"/>
    </source>
</evidence>
<organism evidence="9 10">
    <name type="scientific">Candidatus Pullichristensenella excrementigallinarum</name>
    <dbReference type="NCBI Taxonomy" id="2840907"/>
    <lineage>
        <taxon>Bacteria</taxon>
        <taxon>Bacillati</taxon>
        <taxon>Bacillota</taxon>
        <taxon>Clostridia</taxon>
        <taxon>Candidatus Pullichristensenella</taxon>
    </lineage>
</organism>
<dbReference type="EC" id="2.7.13.3" evidence="2"/>
<dbReference type="PROSITE" id="PS50109">
    <property type="entry name" value="HIS_KIN"/>
    <property type="match status" value="1"/>
</dbReference>
<evidence type="ECO:0000256" key="1">
    <source>
        <dbReference type="ARBA" id="ARBA00000085"/>
    </source>
</evidence>
<evidence type="ECO:0000256" key="4">
    <source>
        <dbReference type="ARBA" id="ARBA00022741"/>
    </source>
</evidence>
<keyword evidence="5" id="KW-0418">Kinase</keyword>
<dbReference type="InterPro" id="IPR036890">
    <property type="entry name" value="HATPase_C_sf"/>
</dbReference>
<keyword evidence="4" id="KW-0547">Nucleotide-binding</keyword>
<proteinExistence type="predicted"/>
<evidence type="ECO:0000256" key="2">
    <source>
        <dbReference type="ARBA" id="ARBA00012438"/>
    </source>
</evidence>
<evidence type="ECO:0000256" key="5">
    <source>
        <dbReference type="ARBA" id="ARBA00022777"/>
    </source>
</evidence>
<dbReference type="InterPro" id="IPR005467">
    <property type="entry name" value="His_kinase_dom"/>
</dbReference>
<feature type="domain" description="Histidine kinase" evidence="8">
    <location>
        <begin position="1"/>
        <end position="105"/>
    </location>
</feature>
<dbReference type="Gene3D" id="3.30.565.10">
    <property type="entry name" value="Histidine kinase-like ATPase, C-terminal domain"/>
    <property type="match status" value="1"/>
</dbReference>